<dbReference type="EMBL" id="ML991788">
    <property type="protein sequence ID" value="KAF2235986.1"/>
    <property type="molecule type" value="Genomic_DNA"/>
</dbReference>
<sequence length="133" mass="14471">MSAAYFLCLPLVASWQCFSEYKPRGTTASAVHPEFISGGELLDDCDVGNNLPPRTPRTLLQGCTTVLLAALDPFLTGHTLSPRTKYKLRDRHLTDEAPALMVACEAAPAKEYATSSTNKDKLWNLSGGLVESR</sequence>
<reference evidence="2" key="1">
    <citation type="journal article" date="2020" name="Stud. Mycol.">
        <title>101 Dothideomycetes genomes: a test case for predicting lifestyles and emergence of pathogens.</title>
        <authorList>
            <person name="Haridas S."/>
            <person name="Albert R."/>
            <person name="Binder M."/>
            <person name="Bloem J."/>
            <person name="Labutti K."/>
            <person name="Salamov A."/>
            <person name="Andreopoulos B."/>
            <person name="Baker S."/>
            <person name="Barry K."/>
            <person name="Bills G."/>
            <person name="Bluhm B."/>
            <person name="Cannon C."/>
            <person name="Castanera R."/>
            <person name="Culley D."/>
            <person name="Daum C."/>
            <person name="Ezra D."/>
            <person name="Gonzalez J."/>
            <person name="Henrissat B."/>
            <person name="Kuo A."/>
            <person name="Liang C."/>
            <person name="Lipzen A."/>
            <person name="Lutzoni F."/>
            <person name="Magnuson J."/>
            <person name="Mondo S."/>
            <person name="Nolan M."/>
            <person name="Ohm R."/>
            <person name="Pangilinan J."/>
            <person name="Park H.-J."/>
            <person name="Ramirez L."/>
            <person name="Alfaro M."/>
            <person name="Sun H."/>
            <person name="Tritt A."/>
            <person name="Yoshinaga Y."/>
            <person name="Zwiers L.-H."/>
            <person name="Turgeon B."/>
            <person name="Goodwin S."/>
            <person name="Spatafora J."/>
            <person name="Crous P."/>
            <person name="Grigoriev I."/>
        </authorList>
    </citation>
    <scope>NUCLEOTIDE SEQUENCE</scope>
    <source>
        <strain evidence="2">Tuck. ex Michener</strain>
    </source>
</reference>
<dbReference type="Proteomes" id="UP000800092">
    <property type="component" value="Unassembled WGS sequence"/>
</dbReference>
<organism evidence="2 3">
    <name type="scientific">Viridothelium virens</name>
    <name type="common">Speckled blister lichen</name>
    <name type="synonym">Trypethelium virens</name>
    <dbReference type="NCBI Taxonomy" id="1048519"/>
    <lineage>
        <taxon>Eukaryota</taxon>
        <taxon>Fungi</taxon>
        <taxon>Dikarya</taxon>
        <taxon>Ascomycota</taxon>
        <taxon>Pezizomycotina</taxon>
        <taxon>Dothideomycetes</taxon>
        <taxon>Dothideomycetes incertae sedis</taxon>
        <taxon>Trypetheliales</taxon>
        <taxon>Trypetheliaceae</taxon>
        <taxon>Viridothelium</taxon>
    </lineage>
</organism>
<dbReference type="AlphaFoldDB" id="A0A6A6HCX9"/>
<evidence type="ECO:0000313" key="3">
    <source>
        <dbReference type="Proteomes" id="UP000800092"/>
    </source>
</evidence>
<gene>
    <name evidence="2" type="ORF">EV356DRAFT_513555</name>
</gene>
<name>A0A6A6HCX9_VIRVR</name>
<proteinExistence type="predicted"/>
<accession>A0A6A6HCX9</accession>
<keyword evidence="1" id="KW-0732">Signal</keyword>
<dbReference type="OrthoDB" id="191139at2759"/>
<evidence type="ECO:0000256" key="1">
    <source>
        <dbReference type="SAM" id="SignalP"/>
    </source>
</evidence>
<feature type="chain" id="PRO_5025376114" evidence="1">
    <location>
        <begin position="20"/>
        <end position="133"/>
    </location>
</feature>
<protein>
    <submittedName>
        <fullName evidence="2">Uncharacterized protein</fullName>
    </submittedName>
</protein>
<keyword evidence="3" id="KW-1185">Reference proteome</keyword>
<feature type="signal peptide" evidence="1">
    <location>
        <begin position="1"/>
        <end position="19"/>
    </location>
</feature>
<evidence type="ECO:0000313" key="2">
    <source>
        <dbReference type="EMBL" id="KAF2235986.1"/>
    </source>
</evidence>